<dbReference type="Proteomes" id="UP000657385">
    <property type="component" value="Unassembled WGS sequence"/>
</dbReference>
<dbReference type="CDD" id="cd08506">
    <property type="entry name" value="PBP2_clavulanate_OppA2"/>
    <property type="match status" value="1"/>
</dbReference>
<protein>
    <submittedName>
        <fullName evidence="3">ABC transporter substrate-binding protein</fullName>
    </submittedName>
</protein>
<feature type="signal peptide" evidence="1">
    <location>
        <begin position="1"/>
        <end position="23"/>
    </location>
</feature>
<name>A0A931B2B1_9ACTN</name>
<comment type="caution">
    <text evidence="3">The sequence shown here is derived from an EMBL/GenBank/DDBJ whole genome shotgun (WGS) entry which is preliminary data.</text>
</comment>
<dbReference type="GO" id="GO:0043190">
    <property type="term" value="C:ATP-binding cassette (ABC) transporter complex"/>
    <property type="evidence" value="ECO:0007669"/>
    <property type="project" value="InterPro"/>
</dbReference>
<evidence type="ECO:0000313" key="3">
    <source>
        <dbReference type="EMBL" id="MBF9067392.1"/>
    </source>
</evidence>
<dbReference type="InterPro" id="IPR030678">
    <property type="entry name" value="Peptide/Ni-bd"/>
</dbReference>
<keyword evidence="1" id="KW-0732">Signal</keyword>
<dbReference type="GO" id="GO:1904680">
    <property type="term" value="F:peptide transmembrane transporter activity"/>
    <property type="evidence" value="ECO:0007669"/>
    <property type="project" value="TreeGrafter"/>
</dbReference>
<dbReference type="Pfam" id="PF00496">
    <property type="entry name" value="SBP_bac_5"/>
    <property type="match status" value="1"/>
</dbReference>
<gene>
    <name evidence="3" type="ORF">I2501_04985</name>
</gene>
<proteinExistence type="predicted"/>
<dbReference type="InterPro" id="IPR000914">
    <property type="entry name" value="SBP_5_dom"/>
</dbReference>
<accession>A0A931B2B1</accession>
<sequence length="558" mass="59739">MMRSKRTVTMTAIAISVALGASACGGGGSTTGGAPTKGGTLTYYAPSDFDHVDPGRTYTTQGQNIGREIYRSLTGWTQDASNPDATPKLVGDLATDTGTASNGDKTWTFHIRPGVKWQDGTTVTSQDVKYGVERTFDPDLSGGPTYAQQWLAGDKGYKGPTKSGDLASIQTPDASTIVFQLSTPVNDFNQATAMTWSSAVPKAKDTGATYDTHVWSDGPYELKSYTQGKELILVKNPEWSKANDPLRDQNVDEIDVKMGQDMASIDQLMKADGPDAQNAIIEDPIAGTDLNSFVNDPTLQSRLHKIAAPGTNYMAINTTTVKSLQVRQAIEYAINKQTVRGAFGGEAYGPYATVFLPPGTQGRQDNAAPYGSDPAGDLTKAKALMAQAGVKNLTLSLAVEATPTQGKVATAIANSLAQIGITVNIKQIDRGTYFNTVGNLSNHYDLIWGDWIADWPNASTILPPLFDGRQIIPQGNQVFSQLQDPAAEAQMDNINKMADPNQANAAWGALDTQLLQNDAAVVPLVYMTFYELQGKNVGGRPTDPELAVMNLAHVFVKQ</sequence>
<dbReference type="PANTHER" id="PTHR30290">
    <property type="entry name" value="PERIPLASMIC BINDING COMPONENT OF ABC TRANSPORTER"/>
    <property type="match status" value="1"/>
</dbReference>
<dbReference type="SUPFAM" id="SSF53850">
    <property type="entry name" value="Periplasmic binding protein-like II"/>
    <property type="match status" value="1"/>
</dbReference>
<dbReference type="GO" id="GO:0015833">
    <property type="term" value="P:peptide transport"/>
    <property type="evidence" value="ECO:0007669"/>
    <property type="project" value="TreeGrafter"/>
</dbReference>
<dbReference type="Gene3D" id="3.10.105.10">
    <property type="entry name" value="Dipeptide-binding Protein, Domain 3"/>
    <property type="match status" value="1"/>
</dbReference>
<dbReference type="GO" id="GO:0042597">
    <property type="term" value="C:periplasmic space"/>
    <property type="evidence" value="ECO:0007669"/>
    <property type="project" value="UniProtKB-ARBA"/>
</dbReference>
<dbReference type="PIRSF" id="PIRSF002741">
    <property type="entry name" value="MppA"/>
    <property type="match status" value="1"/>
</dbReference>
<reference evidence="3" key="1">
    <citation type="submission" date="2020-11" db="EMBL/GenBank/DDBJ databases">
        <title>Isolation and identification of active actinomycetes.</title>
        <authorList>
            <person name="Yu B."/>
        </authorList>
    </citation>
    <scope>NUCLEOTIDE SEQUENCE</scope>
    <source>
        <strain evidence="3">NEAU-YB345</strain>
    </source>
</reference>
<dbReference type="PANTHER" id="PTHR30290:SF83">
    <property type="entry name" value="ABC TRANSPORTER SUBSTRATE-BINDING PROTEIN"/>
    <property type="match status" value="1"/>
</dbReference>
<organism evidence="3 4">
    <name type="scientific">Streptacidiphilus fuscans</name>
    <dbReference type="NCBI Taxonomy" id="2789292"/>
    <lineage>
        <taxon>Bacteria</taxon>
        <taxon>Bacillati</taxon>
        <taxon>Actinomycetota</taxon>
        <taxon>Actinomycetes</taxon>
        <taxon>Kitasatosporales</taxon>
        <taxon>Streptomycetaceae</taxon>
        <taxon>Streptacidiphilus</taxon>
    </lineage>
</organism>
<evidence type="ECO:0000256" key="1">
    <source>
        <dbReference type="SAM" id="SignalP"/>
    </source>
</evidence>
<dbReference type="Gene3D" id="3.40.190.10">
    <property type="entry name" value="Periplasmic binding protein-like II"/>
    <property type="match status" value="1"/>
</dbReference>
<dbReference type="AlphaFoldDB" id="A0A931B2B1"/>
<feature type="domain" description="Solute-binding protein family 5" evidence="2">
    <location>
        <begin position="88"/>
        <end position="469"/>
    </location>
</feature>
<keyword evidence="4" id="KW-1185">Reference proteome</keyword>
<dbReference type="PROSITE" id="PS51257">
    <property type="entry name" value="PROKAR_LIPOPROTEIN"/>
    <property type="match status" value="1"/>
</dbReference>
<evidence type="ECO:0000259" key="2">
    <source>
        <dbReference type="Pfam" id="PF00496"/>
    </source>
</evidence>
<feature type="chain" id="PRO_5037358385" evidence="1">
    <location>
        <begin position="24"/>
        <end position="558"/>
    </location>
</feature>
<dbReference type="EMBL" id="JADPRT010000002">
    <property type="protein sequence ID" value="MBF9067392.1"/>
    <property type="molecule type" value="Genomic_DNA"/>
</dbReference>
<dbReference type="RefSeq" id="WP_196192583.1">
    <property type="nucleotide sequence ID" value="NZ_JADPRT010000002.1"/>
</dbReference>
<evidence type="ECO:0000313" key="4">
    <source>
        <dbReference type="Proteomes" id="UP000657385"/>
    </source>
</evidence>
<dbReference type="InterPro" id="IPR039424">
    <property type="entry name" value="SBP_5"/>
</dbReference>